<evidence type="ECO:0000256" key="11">
    <source>
        <dbReference type="RuleBase" id="RU362068"/>
    </source>
</evidence>
<protein>
    <recommendedName>
        <fullName evidence="5 11">2-dehydropantoate 2-reductase</fullName>
        <ecNumber evidence="4 11">1.1.1.169</ecNumber>
    </recommendedName>
    <alternativeName>
        <fullName evidence="9 11">Ketopantoate reductase</fullName>
    </alternativeName>
</protein>
<reference evidence="13 14" key="1">
    <citation type="submission" date="2015-12" db="EMBL/GenBank/DDBJ databases">
        <title>Draft genome of Thermovenabulum gondwanense isolated from a red thermophilic microbial mat colonisisng an outflow channel of a bore well.</title>
        <authorList>
            <person name="Patel B.K."/>
        </authorList>
    </citation>
    <scope>NUCLEOTIDE SEQUENCE [LARGE SCALE GENOMIC DNA]</scope>
    <source>
        <strain evidence="13 14">R270</strain>
    </source>
</reference>
<organism evidence="13 14">
    <name type="scientific">Thermovenabulum gondwanense</name>
    <dbReference type="NCBI Taxonomy" id="520767"/>
    <lineage>
        <taxon>Bacteria</taxon>
        <taxon>Bacillati</taxon>
        <taxon>Bacillota</taxon>
        <taxon>Clostridia</taxon>
        <taxon>Thermosediminibacterales</taxon>
        <taxon>Thermosediminibacteraceae</taxon>
        <taxon>Thermovenabulum</taxon>
    </lineage>
</organism>
<comment type="function">
    <text evidence="1 11">Catalyzes the NADPH-dependent reduction of ketopantoate into pantoic acid.</text>
</comment>
<dbReference type="GO" id="GO:0015940">
    <property type="term" value="P:pantothenate biosynthetic process"/>
    <property type="evidence" value="ECO:0007669"/>
    <property type="project" value="UniProtKB-UniPathway"/>
</dbReference>
<dbReference type="Gene3D" id="1.10.1040.10">
    <property type="entry name" value="N-(1-d-carboxylethyl)-l-norvaline Dehydrogenase, domain 2"/>
    <property type="match status" value="1"/>
</dbReference>
<comment type="pathway">
    <text evidence="2 11">Cofactor biosynthesis; (R)-pantothenate biosynthesis; (R)-pantoate from 3-methyl-2-oxobutanoate: step 2/2.</text>
</comment>
<dbReference type="UniPathway" id="UPA00028">
    <property type="reaction ID" value="UER00004"/>
</dbReference>
<evidence type="ECO:0000313" key="13">
    <source>
        <dbReference type="EMBL" id="KYO63798.1"/>
    </source>
</evidence>
<dbReference type="PANTHER" id="PTHR43765">
    <property type="entry name" value="2-DEHYDROPANTOATE 2-REDUCTASE-RELATED"/>
    <property type="match status" value="1"/>
</dbReference>
<evidence type="ECO:0000256" key="7">
    <source>
        <dbReference type="ARBA" id="ARBA00022857"/>
    </source>
</evidence>
<dbReference type="Gene3D" id="3.40.50.720">
    <property type="entry name" value="NAD(P)-binding Rossmann-like Domain"/>
    <property type="match status" value="1"/>
</dbReference>
<dbReference type="EC" id="1.1.1.169" evidence="4 11"/>
<dbReference type="EMBL" id="LOHZ01000047">
    <property type="protein sequence ID" value="KYO63798.1"/>
    <property type="molecule type" value="Genomic_DNA"/>
</dbReference>
<evidence type="ECO:0000256" key="5">
    <source>
        <dbReference type="ARBA" id="ARBA00019465"/>
    </source>
</evidence>
<evidence type="ECO:0000256" key="8">
    <source>
        <dbReference type="ARBA" id="ARBA00023002"/>
    </source>
</evidence>
<evidence type="ECO:0000256" key="1">
    <source>
        <dbReference type="ARBA" id="ARBA00002919"/>
    </source>
</evidence>
<evidence type="ECO:0000256" key="2">
    <source>
        <dbReference type="ARBA" id="ARBA00004994"/>
    </source>
</evidence>
<evidence type="ECO:0000256" key="9">
    <source>
        <dbReference type="ARBA" id="ARBA00032024"/>
    </source>
</evidence>
<dbReference type="PATRIC" id="fig|520767.4.peg.2411"/>
<evidence type="ECO:0000256" key="4">
    <source>
        <dbReference type="ARBA" id="ARBA00013014"/>
    </source>
</evidence>
<keyword evidence="14" id="KW-1185">Reference proteome</keyword>
<dbReference type="RefSeq" id="WP_222927126.1">
    <property type="nucleotide sequence ID" value="NZ_LOHZ01000047.1"/>
</dbReference>
<dbReference type="Pfam" id="PF08546">
    <property type="entry name" value="ApbA_C"/>
    <property type="match status" value="1"/>
</dbReference>
<dbReference type="InterPro" id="IPR003710">
    <property type="entry name" value="ApbA"/>
</dbReference>
<dbReference type="NCBIfam" id="TIGR00745">
    <property type="entry name" value="apbA_panE"/>
    <property type="match status" value="1"/>
</dbReference>
<dbReference type="GO" id="GO:0008677">
    <property type="term" value="F:2-dehydropantoate 2-reductase activity"/>
    <property type="evidence" value="ECO:0007669"/>
    <property type="project" value="UniProtKB-EC"/>
</dbReference>
<evidence type="ECO:0000256" key="10">
    <source>
        <dbReference type="ARBA" id="ARBA00048793"/>
    </source>
</evidence>
<keyword evidence="8 11" id="KW-0560">Oxidoreductase</keyword>
<evidence type="ECO:0000313" key="14">
    <source>
        <dbReference type="Proteomes" id="UP000075737"/>
    </source>
</evidence>
<proteinExistence type="inferred from homology"/>
<keyword evidence="7 11" id="KW-0521">NADP</keyword>
<comment type="catalytic activity">
    <reaction evidence="10 11">
        <text>(R)-pantoate + NADP(+) = 2-dehydropantoate + NADPH + H(+)</text>
        <dbReference type="Rhea" id="RHEA:16233"/>
        <dbReference type="ChEBI" id="CHEBI:11561"/>
        <dbReference type="ChEBI" id="CHEBI:15378"/>
        <dbReference type="ChEBI" id="CHEBI:15980"/>
        <dbReference type="ChEBI" id="CHEBI:57783"/>
        <dbReference type="ChEBI" id="CHEBI:58349"/>
        <dbReference type="EC" id="1.1.1.169"/>
    </reaction>
</comment>
<keyword evidence="6 11" id="KW-0566">Pantothenate biosynthesis</keyword>
<dbReference type="STRING" id="520767.ATZ99_22780"/>
<dbReference type="Proteomes" id="UP000075737">
    <property type="component" value="Unassembled WGS sequence"/>
</dbReference>
<dbReference type="FunFam" id="1.10.1040.10:FF:000017">
    <property type="entry name" value="2-dehydropantoate 2-reductase"/>
    <property type="match status" value="1"/>
</dbReference>
<evidence type="ECO:0000256" key="6">
    <source>
        <dbReference type="ARBA" id="ARBA00022655"/>
    </source>
</evidence>
<feature type="domain" description="Ketopantoate reductase C-terminal" evidence="12">
    <location>
        <begin position="47"/>
        <end position="170"/>
    </location>
</feature>
<dbReference type="InterPro" id="IPR050838">
    <property type="entry name" value="Ketopantoate_reductase"/>
</dbReference>
<dbReference type="GO" id="GO:0005737">
    <property type="term" value="C:cytoplasm"/>
    <property type="evidence" value="ECO:0007669"/>
    <property type="project" value="TreeGrafter"/>
</dbReference>
<dbReference type="AlphaFoldDB" id="A0A162M3T1"/>
<sequence length="180" mass="19841">MIGPGHIKHAGEGDTLIGEIDGRITERLKTIEELFNKVGIKCSIKDDIMSIIWSKLLINVGINAITAITGVKNGEIINHPASEEIMKMAVYEAVEVAKAKGIKIVYVDPVEKVKEVCKLTKENISSMLQDIIKKRKTEIEVINGAVVKEGEILGIPTPVNRVLTNLVLTIEETYDNRVLL</sequence>
<comment type="caution">
    <text evidence="13">The sequence shown here is derived from an EMBL/GenBank/DDBJ whole genome shotgun (WGS) entry which is preliminary data.</text>
</comment>
<accession>A0A162M3T1</accession>
<dbReference type="SUPFAM" id="SSF48179">
    <property type="entry name" value="6-phosphogluconate dehydrogenase C-terminal domain-like"/>
    <property type="match status" value="1"/>
</dbReference>
<dbReference type="InterPro" id="IPR013328">
    <property type="entry name" value="6PGD_dom2"/>
</dbReference>
<comment type="similarity">
    <text evidence="3 11">Belongs to the ketopantoate reductase family.</text>
</comment>
<dbReference type="PANTHER" id="PTHR43765:SF2">
    <property type="entry name" value="2-DEHYDROPANTOATE 2-REDUCTASE"/>
    <property type="match status" value="1"/>
</dbReference>
<dbReference type="GO" id="GO:0050661">
    <property type="term" value="F:NADP binding"/>
    <property type="evidence" value="ECO:0007669"/>
    <property type="project" value="TreeGrafter"/>
</dbReference>
<dbReference type="InterPro" id="IPR013752">
    <property type="entry name" value="KPA_reductase"/>
</dbReference>
<evidence type="ECO:0000256" key="3">
    <source>
        <dbReference type="ARBA" id="ARBA00007870"/>
    </source>
</evidence>
<gene>
    <name evidence="13" type="primary">panE_2</name>
    <name evidence="13" type="ORF">ATZ99_22780</name>
</gene>
<evidence type="ECO:0000259" key="12">
    <source>
        <dbReference type="Pfam" id="PF08546"/>
    </source>
</evidence>
<name>A0A162M3T1_9FIRM</name>
<dbReference type="InterPro" id="IPR008927">
    <property type="entry name" value="6-PGluconate_DH-like_C_sf"/>
</dbReference>